<sequence length="726" mass="80445">MLTTFLNNLMMAMTMVTMTAPAQPQMTTVATAIDSNPNKASKDASDPRAYLNEIDGDKAMTWVEAHNLSTVDKLSKDPRYSEYQADALTILQATDRIASPSFARNGMIDNFWQDGTHVQGLWRRTTWESYRSGNPQWRTILDVDALSKAEGKTWVFEGGDCLPPTSNLCLIRLSDGGKDADVVREFDIAKGEFVKEGFVLPEGKQSVTWVDENTIYVTREWTLGEVTSSGYAYVTKVVKRGQSLDQAVEIFRGQKKDVSAERGVLRDIDGKYVMDTSYRGLDFFNTELAFYPNGHTDTRKVVLPLPTTAVFSSYYKGQAIYWLKSDWTSAKGTVFHNGAIIAFDLKAALADPARVEPLVLFMPNEHQSVAGTTQTKNRLVLSILSNVTSEVRSFDFGKGGWSSFKLALPENSTLSLTSSDDESDQLFVFSEGFLEPSTLFCADAATGQVEKITSTPERFDAGGLQAQQFWATSKDGTKVPYFLVARKDVKLDGTNPTILYAYGGFQIPMQPSYSAVLGKLWLEKGGAYALANIRGGGEFGPKWHDAGLKTNRQRVYDDFQAVAQDLIAKKVTSTPHLGIMGGSNGGLLMGVQMIQRPDLWNAVVIQVPLLDMVNFTRMSAGASWQGEYGSPDDPVEGAFLRSISPYHNVKAGVAYPEPFFETSTKDDRVGPVHARKMAALFEDMGLPFYYYENIEGGHAAAANLQEHARRYALEYTYMFQKLMDNK</sequence>
<dbReference type="InterPro" id="IPR023302">
    <property type="entry name" value="Pept_S9A_N"/>
</dbReference>
<feature type="chain" id="PRO_5008097904" evidence="4">
    <location>
        <begin position="23"/>
        <end position="726"/>
    </location>
</feature>
<keyword evidence="2" id="KW-0378">Hydrolase</keyword>
<evidence type="ECO:0000259" key="6">
    <source>
        <dbReference type="Pfam" id="PF02897"/>
    </source>
</evidence>
<dbReference type="SUPFAM" id="SSF53474">
    <property type="entry name" value="alpha/beta-Hydrolases"/>
    <property type="match status" value="1"/>
</dbReference>
<dbReference type="Gene3D" id="2.130.10.120">
    <property type="entry name" value="Prolyl oligopeptidase, N-terminal domain"/>
    <property type="match status" value="1"/>
</dbReference>
<evidence type="ECO:0000256" key="1">
    <source>
        <dbReference type="ARBA" id="ARBA00022670"/>
    </source>
</evidence>
<dbReference type="InterPro" id="IPR029058">
    <property type="entry name" value="AB_hydrolase_fold"/>
</dbReference>
<dbReference type="AlphaFoldDB" id="A0A178YIR4"/>
<dbReference type="GO" id="GO:0070012">
    <property type="term" value="F:oligopeptidase activity"/>
    <property type="evidence" value="ECO:0007669"/>
    <property type="project" value="TreeGrafter"/>
</dbReference>
<evidence type="ECO:0000313" key="7">
    <source>
        <dbReference type="EMBL" id="OAP46645.1"/>
    </source>
</evidence>
<dbReference type="PANTHER" id="PTHR42881:SF13">
    <property type="entry name" value="PROLYL ENDOPEPTIDASE"/>
    <property type="match status" value="1"/>
</dbReference>
<dbReference type="Pfam" id="PF02897">
    <property type="entry name" value="Peptidase_S9_N"/>
    <property type="match status" value="1"/>
</dbReference>
<organism evidence="7 8">
    <name type="scientific">Sinorhizobium glycinis</name>
    <dbReference type="NCBI Taxonomy" id="1472378"/>
    <lineage>
        <taxon>Bacteria</taxon>
        <taxon>Pseudomonadati</taxon>
        <taxon>Pseudomonadota</taxon>
        <taxon>Alphaproteobacteria</taxon>
        <taxon>Hyphomicrobiales</taxon>
        <taxon>Rhizobiaceae</taxon>
        <taxon>Sinorhizobium/Ensifer group</taxon>
        <taxon>Sinorhizobium</taxon>
    </lineage>
</organism>
<dbReference type="EMBL" id="LPUX01000032">
    <property type="protein sequence ID" value="OAP46645.1"/>
    <property type="molecule type" value="Genomic_DNA"/>
</dbReference>
<keyword evidence="1" id="KW-0645">Protease</keyword>
<dbReference type="PANTHER" id="PTHR42881">
    <property type="entry name" value="PROLYL ENDOPEPTIDASE"/>
    <property type="match status" value="1"/>
</dbReference>
<dbReference type="InterPro" id="IPR002470">
    <property type="entry name" value="Peptidase_S9A"/>
</dbReference>
<dbReference type="Pfam" id="PF00326">
    <property type="entry name" value="Peptidase_S9"/>
    <property type="match status" value="1"/>
</dbReference>
<feature type="signal peptide" evidence="4">
    <location>
        <begin position="1"/>
        <end position="22"/>
    </location>
</feature>
<keyword evidence="4" id="KW-0732">Signal</keyword>
<keyword evidence="3" id="KW-0720">Serine protease</keyword>
<dbReference type="GO" id="GO:0004252">
    <property type="term" value="F:serine-type endopeptidase activity"/>
    <property type="evidence" value="ECO:0007669"/>
    <property type="project" value="InterPro"/>
</dbReference>
<dbReference type="Proteomes" id="UP000094025">
    <property type="component" value="Unassembled WGS sequence"/>
</dbReference>
<accession>A0A178YIR4</accession>
<dbReference type="PRINTS" id="PR00862">
    <property type="entry name" value="PROLIGOPTASE"/>
</dbReference>
<comment type="caution">
    <text evidence="7">The sequence shown here is derived from an EMBL/GenBank/DDBJ whole genome shotgun (WGS) entry which is preliminary data.</text>
</comment>
<evidence type="ECO:0000256" key="4">
    <source>
        <dbReference type="SAM" id="SignalP"/>
    </source>
</evidence>
<feature type="domain" description="Peptidase S9 prolyl oligopeptidase catalytic" evidence="5">
    <location>
        <begin position="521"/>
        <end position="722"/>
    </location>
</feature>
<feature type="domain" description="Peptidase S9A N-terminal" evidence="6">
    <location>
        <begin position="24"/>
        <end position="453"/>
    </location>
</feature>
<gene>
    <name evidence="7" type="ORF">AU381_09445</name>
</gene>
<evidence type="ECO:0000256" key="2">
    <source>
        <dbReference type="ARBA" id="ARBA00022801"/>
    </source>
</evidence>
<evidence type="ECO:0000259" key="5">
    <source>
        <dbReference type="Pfam" id="PF00326"/>
    </source>
</evidence>
<dbReference type="GO" id="GO:0006508">
    <property type="term" value="P:proteolysis"/>
    <property type="evidence" value="ECO:0007669"/>
    <property type="project" value="UniProtKB-KW"/>
</dbReference>
<protein>
    <submittedName>
        <fullName evidence="7">Prolyl oligopeptidase</fullName>
    </submittedName>
</protein>
<dbReference type="GO" id="GO:0005829">
    <property type="term" value="C:cytosol"/>
    <property type="evidence" value="ECO:0007669"/>
    <property type="project" value="TreeGrafter"/>
</dbReference>
<dbReference type="InterPro" id="IPR051167">
    <property type="entry name" value="Prolyl_oligopep/macrocyclase"/>
</dbReference>
<dbReference type="SUPFAM" id="SSF50993">
    <property type="entry name" value="Peptidase/esterase 'gauge' domain"/>
    <property type="match status" value="1"/>
</dbReference>
<name>A0A178YIR4_9HYPH</name>
<proteinExistence type="predicted"/>
<dbReference type="Gene3D" id="3.40.50.1820">
    <property type="entry name" value="alpha/beta hydrolase"/>
    <property type="match status" value="1"/>
</dbReference>
<evidence type="ECO:0000256" key="3">
    <source>
        <dbReference type="ARBA" id="ARBA00022825"/>
    </source>
</evidence>
<reference evidence="7 8" key="1">
    <citation type="journal article" date="2016" name="Int. J. Syst. Evol. Microbiol.">
        <title>Ensifer glycinis sp. nov., an novel rhizobial species associated with Glycine spp.</title>
        <authorList>
            <person name="Yan H."/>
            <person name="Yan J."/>
            <person name="Sui X.H."/>
            <person name="Wang E.T."/>
            <person name="Chen W.X."/>
            <person name="Zhang X.X."/>
            <person name="Chen W.F."/>
        </authorList>
    </citation>
    <scope>NUCLEOTIDE SEQUENCE [LARGE SCALE GENOMIC DNA]</scope>
    <source>
        <strain evidence="7 8">CCBAU 23380</strain>
    </source>
</reference>
<keyword evidence="8" id="KW-1185">Reference proteome</keyword>
<evidence type="ECO:0000313" key="8">
    <source>
        <dbReference type="Proteomes" id="UP000094025"/>
    </source>
</evidence>
<dbReference type="STRING" id="1472378.AU381_09445"/>
<dbReference type="InterPro" id="IPR001375">
    <property type="entry name" value="Peptidase_S9_cat"/>
</dbReference>
<dbReference type="OrthoDB" id="9801421at2"/>